<feature type="compositionally biased region" description="Basic residues" evidence="7">
    <location>
        <begin position="367"/>
        <end position="382"/>
    </location>
</feature>
<dbReference type="InterPro" id="IPR040300">
    <property type="entry name" value="At3g49055-like"/>
</dbReference>
<evidence type="ECO:0000256" key="1">
    <source>
        <dbReference type="ARBA" id="ARBA00004123"/>
    </source>
</evidence>
<dbReference type="PROSITE" id="PS50217">
    <property type="entry name" value="BZIP"/>
    <property type="match status" value="1"/>
</dbReference>
<evidence type="ECO:0000313" key="10">
    <source>
        <dbReference type="Proteomes" id="UP000734854"/>
    </source>
</evidence>
<dbReference type="GO" id="GO:0003677">
    <property type="term" value="F:DNA binding"/>
    <property type="evidence" value="ECO:0007669"/>
    <property type="project" value="UniProtKB-KW"/>
</dbReference>
<evidence type="ECO:0000256" key="7">
    <source>
        <dbReference type="SAM" id="MobiDB-lite"/>
    </source>
</evidence>
<evidence type="ECO:0000256" key="2">
    <source>
        <dbReference type="ARBA" id="ARBA00023015"/>
    </source>
</evidence>
<feature type="domain" description="BZIP" evidence="8">
    <location>
        <begin position="185"/>
        <end position="248"/>
    </location>
</feature>
<dbReference type="Proteomes" id="UP000734854">
    <property type="component" value="Unassembled WGS sequence"/>
</dbReference>
<dbReference type="EMBL" id="JACMSC010000014">
    <property type="protein sequence ID" value="KAG6490639.1"/>
    <property type="molecule type" value="Genomic_DNA"/>
</dbReference>
<feature type="region of interest" description="Disordered" evidence="7">
    <location>
        <begin position="363"/>
        <end position="382"/>
    </location>
</feature>
<dbReference type="AlphaFoldDB" id="A0A8J5KS11"/>
<dbReference type="InterPro" id="IPR004827">
    <property type="entry name" value="bZIP"/>
</dbReference>
<evidence type="ECO:0000259" key="8">
    <source>
        <dbReference type="PROSITE" id="PS50217"/>
    </source>
</evidence>
<keyword evidence="3" id="KW-0238">DNA-binding</keyword>
<comment type="caution">
    <text evidence="9">The sequence shown here is derived from an EMBL/GenBank/DDBJ whole genome shotgun (WGS) entry which is preliminary data.</text>
</comment>
<organism evidence="9 10">
    <name type="scientific">Zingiber officinale</name>
    <name type="common">Ginger</name>
    <name type="synonym">Amomum zingiber</name>
    <dbReference type="NCBI Taxonomy" id="94328"/>
    <lineage>
        <taxon>Eukaryota</taxon>
        <taxon>Viridiplantae</taxon>
        <taxon>Streptophyta</taxon>
        <taxon>Embryophyta</taxon>
        <taxon>Tracheophyta</taxon>
        <taxon>Spermatophyta</taxon>
        <taxon>Magnoliopsida</taxon>
        <taxon>Liliopsida</taxon>
        <taxon>Zingiberales</taxon>
        <taxon>Zingiberaceae</taxon>
        <taxon>Zingiber</taxon>
    </lineage>
</organism>
<evidence type="ECO:0000256" key="4">
    <source>
        <dbReference type="ARBA" id="ARBA00023163"/>
    </source>
</evidence>
<keyword evidence="6" id="KW-0175">Coiled coil</keyword>
<protein>
    <recommendedName>
        <fullName evidence="8">BZIP domain-containing protein</fullName>
    </recommendedName>
</protein>
<dbReference type="GO" id="GO:0003700">
    <property type="term" value="F:DNA-binding transcription factor activity"/>
    <property type="evidence" value="ECO:0007669"/>
    <property type="project" value="InterPro"/>
</dbReference>
<feature type="region of interest" description="Disordered" evidence="7">
    <location>
        <begin position="154"/>
        <end position="188"/>
    </location>
</feature>
<keyword evidence="2" id="KW-0805">Transcription regulation</keyword>
<dbReference type="InterPro" id="IPR045314">
    <property type="entry name" value="bZIP_plant_GBF1"/>
</dbReference>
<accession>A0A8J5KS11</accession>
<feature type="coiled-coil region" evidence="6">
    <location>
        <begin position="55"/>
        <end position="114"/>
    </location>
</feature>
<dbReference type="SUPFAM" id="SSF57959">
    <property type="entry name" value="Leucine zipper domain"/>
    <property type="match status" value="1"/>
</dbReference>
<evidence type="ECO:0000256" key="6">
    <source>
        <dbReference type="SAM" id="Coils"/>
    </source>
</evidence>
<dbReference type="GO" id="GO:0005634">
    <property type="term" value="C:nucleus"/>
    <property type="evidence" value="ECO:0007669"/>
    <property type="project" value="UniProtKB-SubCell"/>
</dbReference>
<evidence type="ECO:0000256" key="3">
    <source>
        <dbReference type="ARBA" id="ARBA00023125"/>
    </source>
</evidence>
<evidence type="ECO:0000256" key="5">
    <source>
        <dbReference type="ARBA" id="ARBA00023242"/>
    </source>
</evidence>
<keyword evidence="4" id="KW-0804">Transcription</keyword>
<comment type="subcellular location">
    <subcellularLocation>
        <location evidence="1">Nucleus</location>
    </subcellularLocation>
</comment>
<dbReference type="PANTHER" id="PTHR34937:SF1">
    <property type="entry name" value="PARAMYOSIN"/>
    <property type="match status" value="1"/>
</dbReference>
<proteinExistence type="predicted"/>
<dbReference type="InterPro" id="IPR046347">
    <property type="entry name" value="bZIP_sf"/>
</dbReference>
<dbReference type="CDD" id="cd14702">
    <property type="entry name" value="bZIP_plant_GBF1"/>
    <property type="match status" value="1"/>
</dbReference>
<keyword evidence="10" id="KW-1185">Reference proteome</keyword>
<reference evidence="9 10" key="1">
    <citation type="submission" date="2020-08" db="EMBL/GenBank/DDBJ databases">
        <title>Plant Genome Project.</title>
        <authorList>
            <person name="Zhang R.-G."/>
        </authorList>
    </citation>
    <scope>NUCLEOTIDE SEQUENCE [LARGE SCALE GENOMIC DNA]</scope>
    <source>
        <tissue evidence="9">Rhizome</tissue>
    </source>
</reference>
<evidence type="ECO:0000313" key="9">
    <source>
        <dbReference type="EMBL" id="KAG6490639.1"/>
    </source>
</evidence>
<dbReference type="PANTHER" id="PTHR34937">
    <property type="entry name" value="OS08G0559800 PROTEIN"/>
    <property type="match status" value="1"/>
</dbReference>
<keyword evidence="5" id="KW-0539">Nucleus</keyword>
<gene>
    <name evidence="9" type="ORF">ZIOFF_051948</name>
</gene>
<dbReference type="SMART" id="SM00338">
    <property type="entry name" value="BRLZ"/>
    <property type="match status" value="1"/>
</dbReference>
<feature type="region of interest" description="Disordered" evidence="7">
    <location>
        <begin position="302"/>
        <end position="324"/>
    </location>
</feature>
<name>A0A8J5KS11_ZINOF</name>
<sequence length="382" mass="41865">METAAQMLLSGIGKISNKVSGYKNFSASGGLPTSQKYTGLPSVTYGVIKRAHEISEELMKQIDAASKARDQAREQVEQRNYEIAIEISQLEAAIVTLKEEVSKKSSELQNLEHVVAERGTRISEIEMEMELDAAVALANLAGQAAAGICSSSAAAEHSSDMAGSRSLRPSTKRGTRQSMTQAEKEERRMRRVLANRESARQTIRRRQALRDELTKKVAYLRLENDSMKLEKELATQEYLSLRGTNALLKEQIAITVRGEIDINSAATEMEPSDQQTAAGSVRPLFVPACAWFLPLPHEGSTGIGSSSSLTPCQSAAENEKGPRGDLQVKLATTEDEQYQDAGSRQIQTPDEVLHKVATASAAAAEARKRRKELTKLKHHYAR</sequence>